<dbReference type="AlphaFoldDB" id="A0A645ED70"/>
<proteinExistence type="predicted"/>
<evidence type="ECO:0000313" key="1">
    <source>
        <dbReference type="EMBL" id="MPM99790.1"/>
    </source>
</evidence>
<dbReference type="EMBL" id="VSSQ01045863">
    <property type="protein sequence ID" value="MPM99790.1"/>
    <property type="molecule type" value="Genomic_DNA"/>
</dbReference>
<sequence length="84" mass="9550">MGKNYSVTELGEESKPKGVIFIHVEHSGDANRTFRSFSGGQRFVIKDAIQFVGIEVRYRILWQRFAKAALTAITSLIFSPVRKF</sequence>
<comment type="caution">
    <text evidence="1">The sequence shown here is derived from an EMBL/GenBank/DDBJ whole genome shotgun (WGS) entry which is preliminary data.</text>
</comment>
<accession>A0A645ED70</accession>
<name>A0A645ED70_9ZZZZ</name>
<protein>
    <submittedName>
        <fullName evidence="1">Uncharacterized protein</fullName>
    </submittedName>
</protein>
<reference evidence="1" key="1">
    <citation type="submission" date="2019-08" db="EMBL/GenBank/DDBJ databases">
        <authorList>
            <person name="Kucharzyk K."/>
            <person name="Murdoch R.W."/>
            <person name="Higgins S."/>
            <person name="Loffler F."/>
        </authorList>
    </citation>
    <scope>NUCLEOTIDE SEQUENCE</scope>
</reference>
<organism evidence="1">
    <name type="scientific">bioreactor metagenome</name>
    <dbReference type="NCBI Taxonomy" id="1076179"/>
    <lineage>
        <taxon>unclassified sequences</taxon>
        <taxon>metagenomes</taxon>
        <taxon>ecological metagenomes</taxon>
    </lineage>
</organism>
<gene>
    <name evidence="1" type="ORF">SDC9_146984</name>
</gene>